<gene>
    <name evidence="5" type="ORF">ILUMI_06174</name>
</gene>
<dbReference type="InterPro" id="IPR012132">
    <property type="entry name" value="GMC_OxRdtase"/>
</dbReference>
<keyword evidence="3" id="KW-0732">Signal</keyword>
<sequence>MITKTTVLCFFAFIVVIRAQDVLEESIEYYQTLLQEFSQNASQWEQPTDSRKFFKLINEQEESVHYGHYDFIIVGAGVAGSVLTNRLTESGKFKVLVLEAGGQENDFTDVPGFATYLARSNFNWGYKTVPQKNACLGLKNKQCNYPRGKAVGGSSVINFLFYVRGNKEDFDIWGSENPGWDYKSVLPYFKKSENSMLDFEDPEYHGHCGTISVESANYYPQITKTYLESAKKRGRKILDYNGKNQDGYYTIQTMTSQGRRCSANKAFVKPAIYRKNLELLDHSLGIKVLIKNKRACGVEFIRNGKKYKATTSKEVIISG</sequence>
<evidence type="ECO:0000313" key="5">
    <source>
        <dbReference type="EMBL" id="KAF2900010.1"/>
    </source>
</evidence>
<reference evidence="5" key="1">
    <citation type="submission" date="2019-08" db="EMBL/GenBank/DDBJ databases">
        <title>The genome of the North American firefly Photinus pyralis.</title>
        <authorList>
            <consortium name="Photinus pyralis genome working group"/>
            <person name="Fallon T.R."/>
            <person name="Sander Lower S.E."/>
            <person name="Weng J.-K."/>
        </authorList>
    </citation>
    <scope>NUCLEOTIDE SEQUENCE</scope>
    <source>
        <strain evidence="5">TRF0915ILg1</strain>
        <tissue evidence="5">Whole body</tissue>
    </source>
</reference>
<name>A0A8K0DG50_IGNLU</name>
<dbReference type="PROSITE" id="PS00623">
    <property type="entry name" value="GMC_OXRED_1"/>
    <property type="match status" value="1"/>
</dbReference>
<dbReference type="SUPFAM" id="SSF51905">
    <property type="entry name" value="FAD/NAD(P)-binding domain"/>
    <property type="match status" value="1"/>
</dbReference>
<evidence type="ECO:0000256" key="3">
    <source>
        <dbReference type="SAM" id="SignalP"/>
    </source>
</evidence>
<dbReference type="EMBL" id="VTPC01002456">
    <property type="protein sequence ID" value="KAF2900010.1"/>
    <property type="molecule type" value="Genomic_DNA"/>
</dbReference>
<proteinExistence type="inferred from homology"/>
<evidence type="ECO:0000313" key="6">
    <source>
        <dbReference type="Proteomes" id="UP000801492"/>
    </source>
</evidence>
<accession>A0A8K0DG50</accession>
<evidence type="ECO:0000256" key="2">
    <source>
        <dbReference type="RuleBase" id="RU003968"/>
    </source>
</evidence>
<keyword evidence="2" id="KW-0274">FAD</keyword>
<evidence type="ECO:0000259" key="4">
    <source>
        <dbReference type="PROSITE" id="PS00623"/>
    </source>
</evidence>
<comment type="caution">
    <text evidence="5">The sequence shown here is derived from an EMBL/GenBank/DDBJ whole genome shotgun (WGS) entry which is preliminary data.</text>
</comment>
<dbReference type="GO" id="GO:0016614">
    <property type="term" value="F:oxidoreductase activity, acting on CH-OH group of donors"/>
    <property type="evidence" value="ECO:0007669"/>
    <property type="project" value="InterPro"/>
</dbReference>
<feature type="signal peptide" evidence="3">
    <location>
        <begin position="1"/>
        <end position="19"/>
    </location>
</feature>
<feature type="domain" description="Glucose-methanol-choline oxidoreductase N-terminal" evidence="4">
    <location>
        <begin position="148"/>
        <end position="171"/>
    </location>
</feature>
<dbReference type="PANTHER" id="PTHR11552">
    <property type="entry name" value="GLUCOSE-METHANOL-CHOLINE GMC OXIDOREDUCTASE"/>
    <property type="match status" value="1"/>
</dbReference>
<dbReference type="AlphaFoldDB" id="A0A8K0DG50"/>
<dbReference type="Proteomes" id="UP000801492">
    <property type="component" value="Unassembled WGS sequence"/>
</dbReference>
<keyword evidence="6" id="KW-1185">Reference proteome</keyword>
<protein>
    <recommendedName>
        <fullName evidence="4">Glucose-methanol-choline oxidoreductase N-terminal domain-containing protein</fullName>
    </recommendedName>
</protein>
<dbReference type="InterPro" id="IPR036188">
    <property type="entry name" value="FAD/NAD-bd_sf"/>
</dbReference>
<dbReference type="Gene3D" id="3.30.560.10">
    <property type="entry name" value="Glucose Oxidase, domain 3"/>
    <property type="match status" value="1"/>
</dbReference>
<dbReference type="GO" id="GO:0050660">
    <property type="term" value="F:flavin adenine dinucleotide binding"/>
    <property type="evidence" value="ECO:0007669"/>
    <property type="project" value="InterPro"/>
</dbReference>
<comment type="similarity">
    <text evidence="1 2">Belongs to the GMC oxidoreductase family.</text>
</comment>
<evidence type="ECO:0000256" key="1">
    <source>
        <dbReference type="ARBA" id="ARBA00010790"/>
    </source>
</evidence>
<organism evidence="5 6">
    <name type="scientific">Ignelater luminosus</name>
    <name type="common">Cucubano</name>
    <name type="synonym">Pyrophorus luminosus</name>
    <dbReference type="NCBI Taxonomy" id="2038154"/>
    <lineage>
        <taxon>Eukaryota</taxon>
        <taxon>Metazoa</taxon>
        <taxon>Ecdysozoa</taxon>
        <taxon>Arthropoda</taxon>
        <taxon>Hexapoda</taxon>
        <taxon>Insecta</taxon>
        <taxon>Pterygota</taxon>
        <taxon>Neoptera</taxon>
        <taxon>Endopterygota</taxon>
        <taxon>Coleoptera</taxon>
        <taxon>Polyphaga</taxon>
        <taxon>Elateriformia</taxon>
        <taxon>Elateroidea</taxon>
        <taxon>Elateridae</taxon>
        <taxon>Agrypninae</taxon>
        <taxon>Pyrophorini</taxon>
        <taxon>Ignelater</taxon>
    </lineage>
</organism>
<dbReference type="InterPro" id="IPR000172">
    <property type="entry name" value="GMC_OxRdtase_N"/>
</dbReference>
<feature type="non-terminal residue" evidence="5">
    <location>
        <position position="1"/>
    </location>
</feature>
<dbReference type="PANTHER" id="PTHR11552:SF227">
    <property type="entry name" value="GLUCOSE DEHYDROGENASE [FAD, QUINONE]-LIKE PROTEIN"/>
    <property type="match status" value="1"/>
</dbReference>
<feature type="chain" id="PRO_5035463689" description="Glucose-methanol-choline oxidoreductase N-terminal domain-containing protein" evidence="3">
    <location>
        <begin position="20"/>
        <end position="319"/>
    </location>
</feature>
<dbReference type="Gene3D" id="3.50.50.60">
    <property type="entry name" value="FAD/NAD(P)-binding domain"/>
    <property type="match status" value="1"/>
</dbReference>
<keyword evidence="2" id="KW-0285">Flavoprotein</keyword>
<dbReference type="Pfam" id="PF00732">
    <property type="entry name" value="GMC_oxred_N"/>
    <property type="match status" value="1"/>
</dbReference>
<dbReference type="OrthoDB" id="269227at2759"/>